<dbReference type="EMBL" id="CM031823">
    <property type="protein sequence ID" value="KAG6627415.1"/>
    <property type="molecule type" value="Genomic_DNA"/>
</dbReference>
<dbReference type="GO" id="GO:0030154">
    <property type="term" value="P:cell differentiation"/>
    <property type="evidence" value="ECO:0007669"/>
    <property type="project" value="UniProtKB-KW"/>
</dbReference>
<evidence type="ECO:0000313" key="6">
    <source>
        <dbReference type="EMBL" id="KAG6627415.1"/>
    </source>
</evidence>
<evidence type="ECO:0000256" key="5">
    <source>
        <dbReference type="SAM" id="MobiDB-lite"/>
    </source>
</evidence>
<name>A0A8T1NAR4_CARIL</name>
<organism evidence="6 7">
    <name type="scientific">Carya illinoinensis</name>
    <name type="common">Pecan</name>
    <dbReference type="NCBI Taxonomy" id="32201"/>
    <lineage>
        <taxon>Eukaryota</taxon>
        <taxon>Viridiplantae</taxon>
        <taxon>Streptophyta</taxon>
        <taxon>Embryophyta</taxon>
        <taxon>Tracheophyta</taxon>
        <taxon>Spermatophyta</taxon>
        <taxon>Magnoliopsida</taxon>
        <taxon>eudicotyledons</taxon>
        <taxon>Gunneridae</taxon>
        <taxon>Pentapetalae</taxon>
        <taxon>rosids</taxon>
        <taxon>fabids</taxon>
        <taxon>Fagales</taxon>
        <taxon>Juglandaceae</taxon>
        <taxon>Carya</taxon>
    </lineage>
</organism>
<dbReference type="Proteomes" id="UP000811609">
    <property type="component" value="Chromosome 15"/>
</dbReference>
<dbReference type="InterPro" id="IPR039618">
    <property type="entry name" value="CLE9-13"/>
</dbReference>
<keyword evidence="2" id="KW-0217">Developmental protein</keyword>
<gene>
    <name evidence="6" type="ORF">CIPAW_15G126000</name>
</gene>
<evidence type="ECO:0008006" key="8">
    <source>
        <dbReference type="Google" id="ProtNLM"/>
    </source>
</evidence>
<evidence type="ECO:0000256" key="3">
    <source>
        <dbReference type="ARBA" id="ARBA00022782"/>
    </source>
</evidence>
<evidence type="ECO:0000256" key="2">
    <source>
        <dbReference type="ARBA" id="ARBA00022473"/>
    </source>
</evidence>
<reference evidence="6" key="1">
    <citation type="submission" date="2020-12" db="EMBL/GenBank/DDBJ databases">
        <title>WGS assembly of Carya illinoinensis cv. Pawnee.</title>
        <authorList>
            <person name="Platts A."/>
            <person name="Shu S."/>
            <person name="Wright S."/>
            <person name="Barry K."/>
            <person name="Edger P."/>
            <person name="Pires J.C."/>
            <person name="Schmutz J."/>
        </authorList>
    </citation>
    <scope>NUCLEOTIDE SEQUENCE</scope>
    <source>
        <tissue evidence="6">Leaf</tissue>
    </source>
</reference>
<dbReference type="PANTHER" id="PTHR34359:SF28">
    <property type="entry name" value="CLAVATA3_ESR (CLE)-RELATED PROTEIN 12"/>
    <property type="match status" value="1"/>
</dbReference>
<dbReference type="PANTHER" id="PTHR34359">
    <property type="entry name" value="CLAVATA3/ESR (CLE)-RELATED PROTEIN 10"/>
    <property type="match status" value="1"/>
</dbReference>
<comment type="similarity">
    <text evidence="1">Belongs to the CLV3/ESR signal peptide family.</text>
</comment>
<feature type="compositionally biased region" description="Basic and acidic residues" evidence="5">
    <location>
        <begin position="96"/>
        <end position="106"/>
    </location>
</feature>
<keyword evidence="7" id="KW-1185">Reference proteome</keyword>
<evidence type="ECO:0000256" key="4">
    <source>
        <dbReference type="ARBA" id="ARBA00023278"/>
    </source>
</evidence>
<sequence>MAFRLSHVLISLLLWLSLLLLFFSHGRFFSFYSTKNIRSIQSHHMSISQHTLMSNRKVLAGKINFKAYRRHRHHRHHPSSRGHVPVQPGPAAGSEIDPRYGAEKRLVPTGPNPLHH</sequence>
<keyword evidence="3" id="KW-0221">Differentiation</keyword>
<comment type="caution">
    <text evidence="6">The sequence shown here is derived from an EMBL/GenBank/DDBJ whole genome shotgun (WGS) entry which is preliminary data.</text>
</comment>
<feature type="compositionally biased region" description="Basic residues" evidence="5">
    <location>
        <begin position="70"/>
        <end position="80"/>
    </location>
</feature>
<evidence type="ECO:0000313" key="7">
    <source>
        <dbReference type="Proteomes" id="UP000811609"/>
    </source>
</evidence>
<feature type="region of interest" description="Disordered" evidence="5">
    <location>
        <begin position="70"/>
        <end position="116"/>
    </location>
</feature>
<dbReference type="AlphaFoldDB" id="A0A8T1NAR4"/>
<proteinExistence type="inferred from homology"/>
<protein>
    <recommendedName>
        <fullName evidence="8">CLAVATA3/ESR (CLE)-related protein 13</fullName>
    </recommendedName>
</protein>
<evidence type="ECO:0000256" key="1">
    <source>
        <dbReference type="ARBA" id="ARBA00005416"/>
    </source>
</evidence>
<keyword evidence="4" id="KW-0379">Hydroxylation</keyword>
<accession>A0A8T1NAR4</accession>